<feature type="transmembrane region" description="Helical" evidence="2">
    <location>
        <begin position="639"/>
        <end position="662"/>
    </location>
</feature>
<reference evidence="5" key="1">
    <citation type="journal article" date="2019" name="Int. J. Syst. Evol. Microbiol.">
        <title>The Global Catalogue of Microorganisms (GCM) 10K type strain sequencing project: providing services to taxonomists for standard genome sequencing and annotation.</title>
        <authorList>
            <consortium name="The Broad Institute Genomics Platform"/>
            <consortium name="The Broad Institute Genome Sequencing Center for Infectious Disease"/>
            <person name="Wu L."/>
            <person name="Ma J."/>
        </authorList>
    </citation>
    <scope>NUCLEOTIDE SEQUENCE [LARGE SCALE GENOMIC DNA]</scope>
    <source>
        <strain evidence="5">JCM 14326</strain>
    </source>
</reference>
<name>A0ABP5A0N7_9MICO</name>
<feature type="chain" id="PRO_5046650047" description="Peptidase MA superfamily protein" evidence="3">
    <location>
        <begin position="30"/>
        <end position="697"/>
    </location>
</feature>
<dbReference type="EMBL" id="BAAANL010000013">
    <property type="protein sequence ID" value="GAA1876390.1"/>
    <property type="molecule type" value="Genomic_DNA"/>
</dbReference>
<dbReference type="SUPFAM" id="SSF55486">
    <property type="entry name" value="Metalloproteases ('zincins'), catalytic domain"/>
    <property type="match status" value="1"/>
</dbReference>
<dbReference type="Proteomes" id="UP001501094">
    <property type="component" value="Unassembled WGS sequence"/>
</dbReference>
<evidence type="ECO:0000313" key="5">
    <source>
        <dbReference type="Proteomes" id="UP001501094"/>
    </source>
</evidence>
<keyword evidence="5" id="KW-1185">Reference proteome</keyword>
<protein>
    <recommendedName>
        <fullName evidence="6">Peptidase MA superfamily protein</fullName>
    </recommendedName>
</protein>
<keyword evidence="3" id="KW-0732">Signal</keyword>
<organism evidence="4 5">
    <name type="scientific">Myceligenerans crystallogenes</name>
    <dbReference type="NCBI Taxonomy" id="316335"/>
    <lineage>
        <taxon>Bacteria</taxon>
        <taxon>Bacillati</taxon>
        <taxon>Actinomycetota</taxon>
        <taxon>Actinomycetes</taxon>
        <taxon>Micrococcales</taxon>
        <taxon>Promicromonosporaceae</taxon>
        <taxon>Myceligenerans</taxon>
    </lineage>
</organism>
<dbReference type="RefSeq" id="WP_344106577.1">
    <property type="nucleotide sequence ID" value="NZ_BAAANL010000013.1"/>
</dbReference>
<gene>
    <name evidence="4" type="ORF">GCM10009751_40250</name>
</gene>
<feature type="signal peptide" evidence="3">
    <location>
        <begin position="1"/>
        <end position="29"/>
    </location>
</feature>
<comment type="caution">
    <text evidence="4">The sequence shown here is derived from an EMBL/GenBank/DDBJ whole genome shotgun (WGS) entry which is preliminary data.</text>
</comment>
<keyword evidence="2" id="KW-0812">Transmembrane</keyword>
<proteinExistence type="predicted"/>
<evidence type="ECO:0000256" key="3">
    <source>
        <dbReference type="SAM" id="SignalP"/>
    </source>
</evidence>
<evidence type="ECO:0008006" key="6">
    <source>
        <dbReference type="Google" id="ProtNLM"/>
    </source>
</evidence>
<evidence type="ECO:0000313" key="4">
    <source>
        <dbReference type="EMBL" id="GAA1876390.1"/>
    </source>
</evidence>
<feature type="region of interest" description="Disordered" evidence="1">
    <location>
        <begin position="673"/>
        <end position="697"/>
    </location>
</feature>
<keyword evidence="2" id="KW-1133">Transmembrane helix</keyword>
<evidence type="ECO:0000256" key="2">
    <source>
        <dbReference type="SAM" id="Phobius"/>
    </source>
</evidence>
<sequence>MPAAAKAVAGALAVVVSLIGTAPGTTATAAPAAPPAPDPVHAPVAAAPAPAVRLPALVADGLAEESHSRYVYDGRTQTVRVTVSTTIRNAKPDVGLRYWYWNRHGIPVPRSAQDVRATSGGSGLTVAYESTEDPGTKWAMASFAPLLYGQTRSIQWSYTIAGEPIRSKGYTRVGKGYATFMTQAVGDPGAVSVEVDVPREMEFTSVNASFSEKRSGDRTVWTAREVTDGYGIWSPVSLRNAGASDKTKVKVGGQELTLLSFPGDTRWTAFAKATLRKGLPVVEKTIGQDWPGGLKEIREDVSPEVVGFAWYDTRHEEIVVDEDLDEQLFLHELTHTWVNGDSVEGRWLVEGLTEAVARRVVRQLGGKVDEQDVARDADAAVALADWGGFTDFRDVDHARERYAYAAAPATVEKLVAGLDDKQFADLVSALLDGESAYLDTTERTLKPADWRRLLDLIEDRTDVQDAQKILAKWVLTDKQKAELPARAKEREQYLAYDEADGAWTPPEGLRFRMTTWDFKEAAAERKALADVPGAARRVQDAAAAGGFPAPSALQEMYETATLTYEYAVLRETIPRAAGITERVSDVVRRVGATGDPFTELGETVLGVRAGADAAVRDLDAGRLTDADEGAARTAQLAGLALWVGIGVVLLALGAVLLVVLLIRGGRRRRRVAASVPPVPPVPPAAGVPRELEEVPGS</sequence>
<evidence type="ECO:0000256" key="1">
    <source>
        <dbReference type="SAM" id="MobiDB-lite"/>
    </source>
</evidence>
<feature type="compositionally biased region" description="Pro residues" evidence="1">
    <location>
        <begin position="676"/>
        <end position="685"/>
    </location>
</feature>
<keyword evidence="2" id="KW-0472">Membrane</keyword>
<accession>A0ABP5A0N7</accession>